<dbReference type="Pfam" id="PF03129">
    <property type="entry name" value="HGTP_anticodon"/>
    <property type="match status" value="1"/>
</dbReference>
<dbReference type="PANTHER" id="PTHR43707:SF1">
    <property type="entry name" value="HISTIDINE--TRNA LIGASE, MITOCHONDRIAL-RELATED"/>
    <property type="match status" value="1"/>
</dbReference>
<accession>A0A1F7G9V7</accession>
<evidence type="ECO:0000259" key="10">
    <source>
        <dbReference type="PROSITE" id="PS50862"/>
    </source>
</evidence>
<feature type="binding site" evidence="9">
    <location>
        <begin position="262"/>
        <end position="263"/>
    </location>
    <ligand>
        <name>L-histidine</name>
        <dbReference type="ChEBI" id="CHEBI:57595"/>
    </ligand>
</feature>
<dbReference type="InterPro" id="IPR015807">
    <property type="entry name" value="His-tRNA-ligase"/>
</dbReference>
<dbReference type="GO" id="GO:0005524">
    <property type="term" value="F:ATP binding"/>
    <property type="evidence" value="ECO:0007669"/>
    <property type="project" value="UniProtKB-UniRule"/>
</dbReference>
<name>A0A1F7G9V7_9BACT</name>
<dbReference type="CDD" id="cd00859">
    <property type="entry name" value="HisRS_anticodon"/>
    <property type="match status" value="1"/>
</dbReference>
<dbReference type="Gene3D" id="3.40.50.800">
    <property type="entry name" value="Anticodon-binding domain"/>
    <property type="match status" value="1"/>
</dbReference>
<evidence type="ECO:0000256" key="6">
    <source>
        <dbReference type="ARBA" id="ARBA00023146"/>
    </source>
</evidence>
<dbReference type="InterPro" id="IPR045864">
    <property type="entry name" value="aa-tRNA-synth_II/BPL/LPL"/>
</dbReference>
<comment type="similarity">
    <text evidence="1 8">Belongs to the class-II aminoacyl-tRNA synthetase family.</text>
</comment>
<reference evidence="11 12" key="1">
    <citation type="journal article" date="2016" name="Nat. Commun.">
        <title>Thousands of microbial genomes shed light on interconnected biogeochemical processes in an aquifer system.</title>
        <authorList>
            <person name="Anantharaman K."/>
            <person name="Brown C.T."/>
            <person name="Hug L.A."/>
            <person name="Sharon I."/>
            <person name="Castelle C.J."/>
            <person name="Probst A.J."/>
            <person name="Thomas B.C."/>
            <person name="Singh A."/>
            <person name="Wilkins M.J."/>
            <person name="Karaoz U."/>
            <person name="Brodie E.L."/>
            <person name="Williams K.H."/>
            <person name="Hubbard S.S."/>
            <person name="Banfield J.F."/>
        </authorList>
    </citation>
    <scope>NUCLEOTIDE SEQUENCE [LARGE SCALE GENOMIC DNA]</scope>
</reference>
<keyword evidence="8" id="KW-0963">Cytoplasm</keyword>
<dbReference type="NCBIfam" id="TIGR00442">
    <property type="entry name" value="hisS"/>
    <property type="match status" value="1"/>
</dbReference>
<dbReference type="InterPro" id="IPR004516">
    <property type="entry name" value="HisRS/HisZ"/>
</dbReference>
<evidence type="ECO:0000256" key="2">
    <source>
        <dbReference type="ARBA" id="ARBA00022598"/>
    </source>
</evidence>
<evidence type="ECO:0000256" key="3">
    <source>
        <dbReference type="ARBA" id="ARBA00022741"/>
    </source>
</evidence>
<dbReference type="GO" id="GO:0006427">
    <property type="term" value="P:histidyl-tRNA aminoacylation"/>
    <property type="evidence" value="ECO:0007669"/>
    <property type="project" value="UniProtKB-UniRule"/>
</dbReference>
<dbReference type="GO" id="GO:0005737">
    <property type="term" value="C:cytoplasm"/>
    <property type="evidence" value="ECO:0007669"/>
    <property type="project" value="UniProtKB-SubCell"/>
</dbReference>
<dbReference type="CDD" id="cd00773">
    <property type="entry name" value="HisRS-like_core"/>
    <property type="match status" value="1"/>
</dbReference>
<dbReference type="PROSITE" id="PS50862">
    <property type="entry name" value="AA_TRNA_LIGASE_II"/>
    <property type="match status" value="1"/>
</dbReference>
<protein>
    <recommendedName>
        <fullName evidence="8">Histidine--tRNA ligase</fullName>
        <ecNumber evidence="8">6.1.1.21</ecNumber>
    </recommendedName>
    <alternativeName>
        <fullName evidence="8">Histidyl-tRNA synthetase</fullName>
        <shortName evidence="8">HisRS</shortName>
    </alternativeName>
</protein>
<dbReference type="InterPro" id="IPR006195">
    <property type="entry name" value="aa-tRNA-synth_II"/>
</dbReference>
<keyword evidence="5 8" id="KW-0648">Protein biosynthesis</keyword>
<dbReference type="EMBL" id="MFZF01000031">
    <property type="protein sequence ID" value="OGK15412.1"/>
    <property type="molecule type" value="Genomic_DNA"/>
</dbReference>
<feature type="binding site" evidence="9">
    <location>
        <position position="126"/>
    </location>
    <ligand>
        <name>L-histidine</name>
        <dbReference type="ChEBI" id="CHEBI:57595"/>
    </ligand>
</feature>
<evidence type="ECO:0000256" key="9">
    <source>
        <dbReference type="PIRSR" id="PIRSR001549-1"/>
    </source>
</evidence>
<dbReference type="InterPro" id="IPR033656">
    <property type="entry name" value="HisRS_anticodon"/>
</dbReference>
<dbReference type="SUPFAM" id="SSF52954">
    <property type="entry name" value="Class II aaRS ABD-related"/>
    <property type="match status" value="1"/>
</dbReference>
<proteinExistence type="inferred from homology"/>
<feature type="binding site" evidence="9">
    <location>
        <position position="258"/>
    </location>
    <ligand>
        <name>L-histidine</name>
        <dbReference type="ChEBI" id="CHEBI:57595"/>
    </ligand>
</feature>
<evidence type="ECO:0000256" key="4">
    <source>
        <dbReference type="ARBA" id="ARBA00022840"/>
    </source>
</evidence>
<dbReference type="EC" id="6.1.1.21" evidence="8"/>
<dbReference type="SUPFAM" id="SSF55681">
    <property type="entry name" value="Class II aaRS and biotin synthetases"/>
    <property type="match status" value="1"/>
</dbReference>
<organism evidence="11 12">
    <name type="scientific">Candidatus Roizmanbacteria bacterium RIFCSPHIGHO2_01_FULL_39_12b</name>
    <dbReference type="NCBI Taxonomy" id="1802030"/>
    <lineage>
        <taxon>Bacteria</taxon>
        <taxon>Candidatus Roizmaniibacteriota</taxon>
    </lineage>
</organism>
<dbReference type="PIRSF" id="PIRSF001549">
    <property type="entry name" value="His-tRNA_synth"/>
    <property type="match status" value="1"/>
</dbReference>
<evidence type="ECO:0000313" key="12">
    <source>
        <dbReference type="Proteomes" id="UP000178372"/>
    </source>
</evidence>
<evidence type="ECO:0000256" key="5">
    <source>
        <dbReference type="ARBA" id="ARBA00022917"/>
    </source>
</evidence>
<sequence>MSDIQLQPLKGFRQLYPEKKVIQSYVLNKAREVARLFGFEEYDGPLLEPIELYLNKSSRELVEEQSFKVNDKNNNTYLMRPEMTPTLARMVAAKYKELILPIRYFNAGLRYRYEAPQKGRDREFYQMDFDIIGSKSEISDIEILAIVATLFKSLGANKDNFVLYLNSRKILAKKLAEIGISSDQNKLVMSQVDRKEKISADEFEKLLIETNITNDQVKGVNRLLNDTKGYREEFKSILDLAKQYEIDDLIEVNPTVVRGLDYYTGIVFEAKSKGKLNRSLMGGGRYDNLVASYGATEAIGGVGFALSDSVALAFMEEFGLLPQLNPVPSQALVTMLDASATNIALKTAFRLRSSGINSEVYPDSSAKLDKQLRYADKKQIPIVVIIGPDEVKNNTITVKYMNERKQETLSVEELIQKLKK</sequence>
<comment type="subunit">
    <text evidence="8">Homodimer.</text>
</comment>
<evidence type="ECO:0000256" key="7">
    <source>
        <dbReference type="ARBA" id="ARBA00047639"/>
    </source>
</evidence>
<comment type="subcellular location">
    <subcellularLocation>
        <location evidence="8">Cytoplasm</location>
    </subcellularLocation>
</comment>
<keyword evidence="4 8" id="KW-0067">ATP-binding</keyword>
<feature type="binding site" evidence="9">
    <location>
        <position position="130"/>
    </location>
    <ligand>
        <name>L-histidine</name>
        <dbReference type="ChEBI" id="CHEBI:57595"/>
    </ligand>
</feature>
<dbReference type="HAMAP" id="MF_00127">
    <property type="entry name" value="His_tRNA_synth"/>
    <property type="match status" value="1"/>
</dbReference>
<dbReference type="InterPro" id="IPR036621">
    <property type="entry name" value="Anticodon-bd_dom_sf"/>
</dbReference>
<dbReference type="InterPro" id="IPR041715">
    <property type="entry name" value="HisRS-like_core"/>
</dbReference>
<comment type="catalytic activity">
    <reaction evidence="7 8">
        <text>tRNA(His) + L-histidine + ATP = L-histidyl-tRNA(His) + AMP + diphosphate + H(+)</text>
        <dbReference type="Rhea" id="RHEA:17313"/>
        <dbReference type="Rhea" id="RHEA-COMP:9665"/>
        <dbReference type="Rhea" id="RHEA-COMP:9689"/>
        <dbReference type="ChEBI" id="CHEBI:15378"/>
        <dbReference type="ChEBI" id="CHEBI:30616"/>
        <dbReference type="ChEBI" id="CHEBI:33019"/>
        <dbReference type="ChEBI" id="CHEBI:57595"/>
        <dbReference type="ChEBI" id="CHEBI:78442"/>
        <dbReference type="ChEBI" id="CHEBI:78527"/>
        <dbReference type="ChEBI" id="CHEBI:456215"/>
        <dbReference type="EC" id="6.1.1.21"/>
    </reaction>
</comment>
<keyword evidence="6 8" id="KW-0030">Aminoacyl-tRNA synthetase</keyword>
<evidence type="ECO:0000313" key="11">
    <source>
        <dbReference type="EMBL" id="OGK15412.1"/>
    </source>
</evidence>
<dbReference type="InterPro" id="IPR004154">
    <property type="entry name" value="Anticodon-bd"/>
</dbReference>
<dbReference type="Gene3D" id="3.30.930.10">
    <property type="entry name" value="Bira Bifunctional Protein, Domain 2"/>
    <property type="match status" value="1"/>
</dbReference>
<keyword evidence="3 8" id="KW-0547">Nucleotide-binding</keyword>
<dbReference type="GO" id="GO:0004821">
    <property type="term" value="F:histidine-tRNA ligase activity"/>
    <property type="evidence" value="ECO:0007669"/>
    <property type="project" value="UniProtKB-UniRule"/>
</dbReference>
<feature type="domain" description="Aminoacyl-transfer RNA synthetases class-II family profile" evidence="10">
    <location>
        <begin position="22"/>
        <end position="322"/>
    </location>
</feature>
<gene>
    <name evidence="8" type="primary">hisS</name>
    <name evidence="11" type="ORF">A2690_05145</name>
</gene>
<dbReference type="AlphaFoldDB" id="A0A1F7G9V7"/>
<dbReference type="Proteomes" id="UP000178372">
    <property type="component" value="Unassembled WGS sequence"/>
</dbReference>
<keyword evidence="2 8" id="KW-0436">Ligase</keyword>
<evidence type="ECO:0000256" key="8">
    <source>
        <dbReference type="HAMAP-Rule" id="MF_00127"/>
    </source>
</evidence>
<dbReference type="PANTHER" id="PTHR43707">
    <property type="entry name" value="HISTIDYL-TRNA SYNTHETASE"/>
    <property type="match status" value="1"/>
</dbReference>
<dbReference type="Pfam" id="PF13393">
    <property type="entry name" value="tRNA-synt_His"/>
    <property type="match status" value="1"/>
</dbReference>
<comment type="caution">
    <text evidence="11">The sequence shown here is derived from an EMBL/GenBank/DDBJ whole genome shotgun (WGS) entry which is preliminary data.</text>
</comment>
<feature type="binding site" evidence="9">
    <location>
        <position position="112"/>
    </location>
    <ligand>
        <name>L-histidine</name>
        <dbReference type="ChEBI" id="CHEBI:57595"/>
    </ligand>
</feature>
<evidence type="ECO:0000256" key="1">
    <source>
        <dbReference type="ARBA" id="ARBA00008226"/>
    </source>
</evidence>
<feature type="binding site" evidence="9">
    <location>
        <begin position="82"/>
        <end position="84"/>
    </location>
    <ligand>
        <name>L-histidine</name>
        <dbReference type="ChEBI" id="CHEBI:57595"/>
    </ligand>
</feature>